<keyword evidence="2" id="KW-0413">Isomerase</keyword>
<accession>A0A1T4W3W9</accession>
<dbReference type="PANTHER" id="PTHR43709:SF3">
    <property type="entry name" value="ISOMERASE YBHH-RELATED"/>
    <property type="match status" value="1"/>
</dbReference>
<sequence>MQHAIPYMQFRGGSSKGLYFLAEDLPLDPAERDQIILSALGRDTRQIDGLGGAHPLTSKVAVVSRSTRPDADVDFLFVQVVVGENRVDTTPNCGNILAGVGPFAIEAGLIPVQGETTTVRVYMLNSENLCELTLQTPNGKMTYEGTAKIDGAPGTSAAVICNYLDIAGSICGSLLPTGNTQDLIEGIPVTCIDNGMPVVVIKAQDLGKTGYETCAELSHDAAFRAKLEAIRLKAGPLMNLGEVTKKVVPKMTLIAPPQQGGHISTRTFIPHTCHDAIGVLGAVSVATACILPNSVAQGVAVIPEGNPKNLSVEHPSGEFSVELLQDANGTVIKAGLLRTARLLSRGEVYVIT</sequence>
<dbReference type="GO" id="GO:0016853">
    <property type="term" value="F:isomerase activity"/>
    <property type="evidence" value="ECO:0007669"/>
    <property type="project" value="UniProtKB-KW"/>
</dbReference>
<dbReference type="SUPFAM" id="SSF54506">
    <property type="entry name" value="Diaminopimelate epimerase-like"/>
    <property type="match status" value="2"/>
</dbReference>
<proteinExistence type="inferred from homology"/>
<dbReference type="Gene3D" id="3.10.310.10">
    <property type="entry name" value="Diaminopimelate Epimerase, Chain A, domain 1"/>
    <property type="match status" value="2"/>
</dbReference>
<name>A0A1T4W3W9_9GAMM</name>
<dbReference type="InterPro" id="IPR007400">
    <property type="entry name" value="PrpF-like"/>
</dbReference>
<dbReference type="NCBIfam" id="NF033377">
    <property type="entry name" value="OMA_tautomer"/>
    <property type="match status" value="1"/>
</dbReference>
<dbReference type="PANTHER" id="PTHR43709">
    <property type="entry name" value="ACONITATE ISOMERASE-RELATED"/>
    <property type="match status" value="1"/>
</dbReference>
<dbReference type="EMBL" id="FUYB01000003">
    <property type="protein sequence ID" value="SKA71421.1"/>
    <property type="molecule type" value="Genomic_DNA"/>
</dbReference>
<dbReference type="Proteomes" id="UP000190460">
    <property type="component" value="Unassembled WGS sequence"/>
</dbReference>
<evidence type="ECO:0000313" key="4">
    <source>
        <dbReference type="Proteomes" id="UP000190460"/>
    </source>
</evidence>
<evidence type="ECO:0000313" key="3">
    <source>
        <dbReference type="EMBL" id="SKA71421.1"/>
    </source>
</evidence>
<keyword evidence="4" id="KW-1185">Reference proteome</keyword>
<dbReference type="OrthoDB" id="9779763at2"/>
<dbReference type="STRING" id="92487.SAMN02745130_00840"/>
<evidence type="ECO:0000256" key="2">
    <source>
        <dbReference type="ARBA" id="ARBA00023235"/>
    </source>
</evidence>
<protein>
    <submittedName>
        <fullName evidence="3">4-oxalomesaconate tautomerase</fullName>
    </submittedName>
</protein>
<evidence type="ECO:0000256" key="1">
    <source>
        <dbReference type="ARBA" id="ARBA00007673"/>
    </source>
</evidence>
<dbReference type="Pfam" id="PF04303">
    <property type="entry name" value="PrpF"/>
    <property type="match status" value="1"/>
</dbReference>
<dbReference type="InterPro" id="IPR047687">
    <property type="entry name" value="OMA_tautomer-like"/>
</dbReference>
<comment type="similarity">
    <text evidence="1">Belongs to the PrpF family.</text>
</comment>
<reference evidence="3 4" key="1">
    <citation type="submission" date="2017-02" db="EMBL/GenBank/DDBJ databases">
        <authorList>
            <person name="Peterson S.W."/>
        </authorList>
    </citation>
    <scope>NUCLEOTIDE SEQUENCE [LARGE SCALE GENOMIC DNA]</scope>
    <source>
        <strain evidence="3 4">ATCC 49788</strain>
    </source>
</reference>
<gene>
    <name evidence="3" type="ORF">SAMN02745130_00840</name>
</gene>
<dbReference type="AlphaFoldDB" id="A0A1T4W3W9"/>
<dbReference type="RefSeq" id="WP_078921334.1">
    <property type="nucleotide sequence ID" value="NZ_FUYB01000003.1"/>
</dbReference>
<organism evidence="3 4">
    <name type="scientific">Thiothrix eikelboomii</name>
    <dbReference type="NCBI Taxonomy" id="92487"/>
    <lineage>
        <taxon>Bacteria</taxon>
        <taxon>Pseudomonadati</taxon>
        <taxon>Pseudomonadota</taxon>
        <taxon>Gammaproteobacteria</taxon>
        <taxon>Thiotrichales</taxon>
        <taxon>Thiotrichaceae</taxon>
        <taxon>Thiothrix</taxon>
    </lineage>
</organism>